<keyword evidence="6" id="KW-0045">Antibiotic biosynthesis</keyword>
<dbReference type="PROSITE" id="PS00455">
    <property type="entry name" value="AMP_BINDING"/>
    <property type="match status" value="1"/>
</dbReference>
<dbReference type="InterPro" id="IPR036736">
    <property type="entry name" value="ACP-like_sf"/>
</dbReference>
<dbReference type="SMART" id="SM00824">
    <property type="entry name" value="PKS_TE"/>
    <property type="match status" value="1"/>
</dbReference>
<name>A0ABV4VA83_9BACL</name>
<evidence type="ECO:0000313" key="10">
    <source>
        <dbReference type="Proteomes" id="UP001575622"/>
    </source>
</evidence>
<keyword evidence="7" id="KW-0511">Multifunctional enzyme</keyword>
<evidence type="ECO:0000256" key="3">
    <source>
        <dbReference type="ARBA" id="ARBA00022450"/>
    </source>
</evidence>
<feature type="domain" description="Carrier" evidence="8">
    <location>
        <begin position="980"/>
        <end position="1055"/>
    </location>
</feature>
<dbReference type="NCBIfam" id="TIGR01733">
    <property type="entry name" value="AA-adenyl-dom"/>
    <property type="match status" value="1"/>
</dbReference>
<dbReference type="InterPro" id="IPR020806">
    <property type="entry name" value="PKS_PP-bd"/>
</dbReference>
<dbReference type="InterPro" id="IPR006162">
    <property type="entry name" value="Ppantetheine_attach_site"/>
</dbReference>
<dbReference type="RefSeq" id="WP_373956509.1">
    <property type="nucleotide sequence ID" value="NZ_JBHDLN010000023.1"/>
</dbReference>
<comment type="cofactor">
    <cofactor evidence="1">
        <name>pantetheine 4'-phosphate</name>
        <dbReference type="ChEBI" id="CHEBI:47942"/>
    </cofactor>
</comment>
<evidence type="ECO:0000256" key="1">
    <source>
        <dbReference type="ARBA" id="ARBA00001957"/>
    </source>
</evidence>
<keyword evidence="5" id="KW-0677">Repeat</keyword>
<dbReference type="InterPro" id="IPR023213">
    <property type="entry name" value="CAT-like_dom_sf"/>
</dbReference>
<dbReference type="InterPro" id="IPR001031">
    <property type="entry name" value="Thioesterase"/>
</dbReference>
<reference evidence="9 10" key="1">
    <citation type="submission" date="2024-09" db="EMBL/GenBank/DDBJ databases">
        <authorList>
            <person name="Makale K.P.P."/>
            <person name="Makhzoum A."/>
            <person name="Rantong G."/>
            <person name="Rahube T.O."/>
        </authorList>
    </citation>
    <scope>NUCLEOTIDE SEQUENCE [LARGE SCALE GENOMIC DNA]</scope>
    <source>
        <strain evidence="9 10">KM_D13</strain>
    </source>
</reference>
<dbReference type="Gene3D" id="2.30.38.10">
    <property type="entry name" value="Luciferase, Domain 3"/>
    <property type="match status" value="1"/>
</dbReference>
<dbReference type="InterPro" id="IPR020802">
    <property type="entry name" value="TesA-like"/>
</dbReference>
<dbReference type="InterPro" id="IPR045851">
    <property type="entry name" value="AMP-bd_C_sf"/>
</dbReference>
<proteinExistence type="inferred from homology"/>
<evidence type="ECO:0000256" key="2">
    <source>
        <dbReference type="ARBA" id="ARBA00006432"/>
    </source>
</evidence>
<keyword evidence="10" id="KW-1185">Reference proteome</keyword>
<dbReference type="InterPro" id="IPR010071">
    <property type="entry name" value="AA_adenyl_dom"/>
</dbReference>
<dbReference type="SUPFAM" id="SSF53474">
    <property type="entry name" value="alpha/beta-Hydrolases"/>
    <property type="match status" value="1"/>
</dbReference>
<keyword evidence="4" id="KW-0597">Phosphoprotein</keyword>
<dbReference type="Gene3D" id="3.30.300.30">
    <property type="match status" value="1"/>
</dbReference>
<comment type="similarity">
    <text evidence="2">Belongs to the ATP-dependent AMP-binding enzyme family.</text>
</comment>
<evidence type="ECO:0000256" key="6">
    <source>
        <dbReference type="ARBA" id="ARBA00023194"/>
    </source>
</evidence>
<gene>
    <name evidence="9" type="ORF">ACEU3E_30625</name>
</gene>
<dbReference type="Pfam" id="PF00550">
    <property type="entry name" value="PP-binding"/>
    <property type="match status" value="1"/>
</dbReference>
<dbReference type="Gene3D" id="3.30.559.10">
    <property type="entry name" value="Chloramphenicol acetyltransferase-like domain"/>
    <property type="match status" value="1"/>
</dbReference>
<dbReference type="InterPro" id="IPR025110">
    <property type="entry name" value="AMP-bd_C"/>
</dbReference>
<dbReference type="Pfam" id="PF13193">
    <property type="entry name" value="AMP-binding_C"/>
    <property type="match status" value="1"/>
</dbReference>
<sequence>MNSKDKIKKIYPLAPSQEGMYYLWLSDKESRQSFVQIEAVLRGELDVSRLEQSMDALVKRYDILRTVFVHDNLPRPLQVVMKERKFRLHFEDVSELAKERQEAHLRQWKQDNKARGFDLSKDLLVRMAVFRTGTQEYRWIWCNHHIILDGWSFSRVFRELLDNYRLLQDKREPVTVETSPYSHYQEWLEKQDKKAGIAYWQKTLAGLERSRGGFPVIAQAHSSASDPSGKPVVKPVVMNVNAELGQARMDRLQQLARACQATINSVFQAAWAIVLRQYMQSDDVVFGSIVSGRPAEVKGIEEMVGLFLNTIPVRIQLQPGQPFAECLKQVQRQALESKAYDFVPLQEMNQATDVKHRQLDHLMIFENFPFDRRYVDNVESKDGLGFEFADIRAEEETEQFNIYVYPQDAAMKFNFNASLYEPWLMEQLKDQFVGVLDQIMADETVPVDRIEVLTPEDKRKLLGGFFQSVRYEQADRTLHSCFVDQVRKTPDHPALICGTRTLTYRELHERSNHVAHVLRPRGVQPDDRIGLRAERSVEMIAGMLGILKAGAAFVSIPPDYPADRQAYMIADSGMKLLLTTSPLGEIPFAGECIDLRDPEFDHADREELLSLSGSRHLAYVIYTSGTTGKPKGVLIEHRGAVNTVLARRAEYPFDRTARVLQLYSYAFDAFLSCLFTPLLSGSTVVLATDEEARNPLALRDQIRDRQVTHLDCVPSVYTALVECLSEEDARSLRVVTLGGERLPVKLVKRSREQFPHIELVDEYGPTENSIVTTLERNVVPDRPLSIGKPLPNTRVYVLNDDRSLVPVGVKGELWIAGRGLARGYLNLPERTAASFADDPFHPGDCMYRSGDLARWLPDGRLEYMGRKDEQVKIRGYRIELGEIESVLRSHERLSEAAVTAWDGASGDTVLCAYYVSAAPVTAEELKAFAAARLPAFMAPSHYTELSEMPLSSNGKIDRRALPQPEVTASETAEEAAAQAVPSNPWEHRLAAVCREILERPEIGVTDDFFEAGGSSLHAMLLVSRVQHDYRAELPLHVILESSTIRGMAAFLMDNSKAEPQPIVRLNKKERRKTLFCFPPMGGLGIAYYEFAKQMDDCTIYALDYIDHPDRMERYVKLISAAQREGDYTFLGYSAGGNLAFEVTKAMEAAGYHVSEVIMLDAFRKSEPEPVTDEALQAMWERYIATPVIREFYKNFRINEQDLKRLKQYSFYIYLLDNRGTVQADLHVVHSTQPEDELRHPPKDEADQQYRNWRGATSGRVAYYQGVGGHERMLDPEHMEANVEIIKGILGSAVVR</sequence>
<dbReference type="InterPro" id="IPR029058">
    <property type="entry name" value="AB_hydrolase_fold"/>
</dbReference>
<dbReference type="Pfam" id="PF00668">
    <property type="entry name" value="Condensation"/>
    <property type="match status" value="1"/>
</dbReference>
<dbReference type="SUPFAM" id="SSF47336">
    <property type="entry name" value="ACP-like"/>
    <property type="match status" value="1"/>
</dbReference>
<dbReference type="PROSITE" id="PS00012">
    <property type="entry name" value="PHOSPHOPANTETHEINE"/>
    <property type="match status" value="1"/>
</dbReference>
<comment type="caution">
    <text evidence="9">The sequence shown here is derived from an EMBL/GenBank/DDBJ whole genome shotgun (WGS) entry which is preliminary data.</text>
</comment>
<dbReference type="Gene3D" id="1.10.287.490">
    <property type="entry name" value="Helix hairpin bin"/>
    <property type="match status" value="1"/>
</dbReference>
<dbReference type="CDD" id="cd19543">
    <property type="entry name" value="DCL_NRPS"/>
    <property type="match status" value="1"/>
</dbReference>
<dbReference type="PROSITE" id="PS50075">
    <property type="entry name" value="CARRIER"/>
    <property type="match status" value="1"/>
</dbReference>
<dbReference type="InterPro" id="IPR009081">
    <property type="entry name" value="PP-bd_ACP"/>
</dbReference>
<dbReference type="InterPro" id="IPR020845">
    <property type="entry name" value="AMP-binding_CS"/>
</dbReference>
<dbReference type="Pfam" id="PF00975">
    <property type="entry name" value="Thioesterase"/>
    <property type="match status" value="1"/>
</dbReference>
<dbReference type="CDD" id="cd05930">
    <property type="entry name" value="A_NRPS"/>
    <property type="match status" value="1"/>
</dbReference>
<organism evidence="9 10">
    <name type="scientific">Paenibacillus oleatilyticus</name>
    <dbReference type="NCBI Taxonomy" id="2594886"/>
    <lineage>
        <taxon>Bacteria</taxon>
        <taxon>Bacillati</taxon>
        <taxon>Bacillota</taxon>
        <taxon>Bacilli</taxon>
        <taxon>Bacillales</taxon>
        <taxon>Paenibacillaceae</taxon>
        <taxon>Paenibacillus</taxon>
    </lineage>
</organism>
<dbReference type="SUPFAM" id="SSF52777">
    <property type="entry name" value="CoA-dependent acyltransferases"/>
    <property type="match status" value="2"/>
</dbReference>
<dbReference type="Proteomes" id="UP001575622">
    <property type="component" value="Unassembled WGS sequence"/>
</dbReference>
<dbReference type="Gene3D" id="1.10.1200.10">
    <property type="entry name" value="ACP-like"/>
    <property type="match status" value="1"/>
</dbReference>
<dbReference type="EMBL" id="JBHDLN010000023">
    <property type="protein sequence ID" value="MFB0846559.1"/>
    <property type="molecule type" value="Genomic_DNA"/>
</dbReference>
<evidence type="ECO:0000256" key="7">
    <source>
        <dbReference type="ARBA" id="ARBA00023268"/>
    </source>
</evidence>
<dbReference type="InterPro" id="IPR000873">
    <property type="entry name" value="AMP-dep_synth/lig_dom"/>
</dbReference>
<dbReference type="PANTHER" id="PTHR45527:SF1">
    <property type="entry name" value="FATTY ACID SYNTHASE"/>
    <property type="match status" value="1"/>
</dbReference>
<dbReference type="Gene3D" id="3.40.50.1820">
    <property type="entry name" value="alpha/beta hydrolase"/>
    <property type="match status" value="1"/>
</dbReference>
<protein>
    <submittedName>
        <fullName evidence="9">Amino acid adenylation domain-containing protein</fullName>
    </submittedName>
</protein>
<accession>A0ABV4VA83</accession>
<evidence type="ECO:0000313" key="9">
    <source>
        <dbReference type="EMBL" id="MFB0846559.1"/>
    </source>
</evidence>
<dbReference type="SUPFAM" id="SSF56801">
    <property type="entry name" value="Acetyl-CoA synthetase-like"/>
    <property type="match status" value="1"/>
</dbReference>
<dbReference type="Gene3D" id="3.30.559.30">
    <property type="entry name" value="Nonribosomal peptide synthetase, condensation domain"/>
    <property type="match status" value="1"/>
</dbReference>
<dbReference type="PANTHER" id="PTHR45527">
    <property type="entry name" value="NONRIBOSOMAL PEPTIDE SYNTHETASE"/>
    <property type="match status" value="1"/>
</dbReference>
<keyword evidence="3" id="KW-0596">Phosphopantetheine</keyword>
<evidence type="ECO:0000256" key="4">
    <source>
        <dbReference type="ARBA" id="ARBA00022553"/>
    </source>
</evidence>
<dbReference type="InterPro" id="IPR001242">
    <property type="entry name" value="Condensation_dom"/>
</dbReference>
<dbReference type="Gene3D" id="3.40.50.980">
    <property type="match status" value="2"/>
</dbReference>
<evidence type="ECO:0000256" key="5">
    <source>
        <dbReference type="ARBA" id="ARBA00022737"/>
    </source>
</evidence>
<evidence type="ECO:0000259" key="8">
    <source>
        <dbReference type="PROSITE" id="PS50075"/>
    </source>
</evidence>
<dbReference type="Pfam" id="PF00501">
    <property type="entry name" value="AMP-binding"/>
    <property type="match status" value="1"/>
</dbReference>
<dbReference type="SMART" id="SM00823">
    <property type="entry name" value="PKS_PP"/>
    <property type="match status" value="1"/>
</dbReference>